<dbReference type="Gramene" id="Pp3c3_21450V3.2">
    <property type="protein sequence ID" value="PAC:32944660.CDS.1"/>
    <property type="gene ID" value="Pp3c3_21450"/>
</dbReference>
<reference evidence="1 3" key="2">
    <citation type="journal article" date="2018" name="Plant J.">
        <title>The Physcomitrella patens chromosome-scale assembly reveals moss genome structure and evolution.</title>
        <authorList>
            <person name="Lang D."/>
            <person name="Ullrich K.K."/>
            <person name="Murat F."/>
            <person name="Fuchs J."/>
            <person name="Jenkins J."/>
            <person name="Haas F.B."/>
            <person name="Piednoel M."/>
            <person name="Gundlach H."/>
            <person name="Van Bel M."/>
            <person name="Meyberg R."/>
            <person name="Vives C."/>
            <person name="Morata J."/>
            <person name="Symeonidi A."/>
            <person name="Hiss M."/>
            <person name="Muchero W."/>
            <person name="Kamisugi Y."/>
            <person name="Saleh O."/>
            <person name="Blanc G."/>
            <person name="Decker E.L."/>
            <person name="van Gessel N."/>
            <person name="Grimwood J."/>
            <person name="Hayes R.D."/>
            <person name="Graham S.W."/>
            <person name="Gunter L.E."/>
            <person name="McDaniel S.F."/>
            <person name="Hoernstein S.N.W."/>
            <person name="Larsson A."/>
            <person name="Li F.W."/>
            <person name="Perroud P.F."/>
            <person name="Phillips J."/>
            <person name="Ranjan P."/>
            <person name="Rokshar D.S."/>
            <person name="Rothfels C.J."/>
            <person name="Schneider L."/>
            <person name="Shu S."/>
            <person name="Stevenson D.W."/>
            <person name="Thummler F."/>
            <person name="Tillich M."/>
            <person name="Villarreal Aguilar J.C."/>
            <person name="Widiez T."/>
            <person name="Wong G.K."/>
            <person name="Wymore A."/>
            <person name="Zhang Y."/>
            <person name="Zimmer A.D."/>
            <person name="Quatrano R.S."/>
            <person name="Mayer K.F.X."/>
            <person name="Goodstein D."/>
            <person name="Casacuberta J.M."/>
            <person name="Vandepoele K."/>
            <person name="Reski R."/>
            <person name="Cuming A.C."/>
            <person name="Tuskan G.A."/>
            <person name="Maumus F."/>
            <person name="Salse J."/>
            <person name="Schmutz J."/>
            <person name="Rensing S.A."/>
        </authorList>
    </citation>
    <scope>NUCLEOTIDE SEQUENCE [LARGE SCALE GENOMIC DNA]</scope>
    <source>
        <strain evidence="2 3">cv. Gransden 2004</strain>
    </source>
</reference>
<gene>
    <name evidence="1" type="ORF">PHYPA_004756</name>
</gene>
<sequence>MHCTIFFYAMEIRLSSVSKFNTKQNQLTKPELRRREGHRLPSHKLGNNAIVGGGLYLLAVIHWKQSIEIMPKKFSGS</sequence>
<dbReference type="AlphaFoldDB" id="A0A2K1KVE5"/>
<reference evidence="2" key="3">
    <citation type="submission" date="2020-12" db="UniProtKB">
        <authorList>
            <consortium name="EnsemblPlants"/>
        </authorList>
    </citation>
    <scope>IDENTIFICATION</scope>
</reference>
<dbReference type="InParanoid" id="A0A2K1KVE5"/>
<organism evidence="1">
    <name type="scientific">Physcomitrium patens</name>
    <name type="common">Spreading-leaved earth moss</name>
    <name type="synonym">Physcomitrella patens</name>
    <dbReference type="NCBI Taxonomy" id="3218"/>
    <lineage>
        <taxon>Eukaryota</taxon>
        <taxon>Viridiplantae</taxon>
        <taxon>Streptophyta</taxon>
        <taxon>Embryophyta</taxon>
        <taxon>Bryophyta</taxon>
        <taxon>Bryophytina</taxon>
        <taxon>Bryopsida</taxon>
        <taxon>Funariidae</taxon>
        <taxon>Funariales</taxon>
        <taxon>Funariaceae</taxon>
        <taxon>Physcomitrium</taxon>
    </lineage>
</organism>
<dbReference type="EMBL" id="ABEU02000003">
    <property type="protein sequence ID" value="PNR57762.1"/>
    <property type="molecule type" value="Genomic_DNA"/>
</dbReference>
<proteinExistence type="predicted"/>
<evidence type="ECO:0000313" key="1">
    <source>
        <dbReference type="EMBL" id="PNR57762.1"/>
    </source>
</evidence>
<dbReference type="Gramene" id="Pp3c3_21450V3.1">
    <property type="protein sequence ID" value="PAC:32944659.CDS.1"/>
    <property type="gene ID" value="Pp3c3_21450"/>
</dbReference>
<dbReference type="EnsemblPlants" id="Pp3c3_21450V3.1">
    <property type="protein sequence ID" value="PAC:32944659.CDS.1"/>
    <property type="gene ID" value="Pp3c3_21450"/>
</dbReference>
<keyword evidence="3" id="KW-1185">Reference proteome</keyword>
<name>A0A2K1KVE5_PHYPA</name>
<evidence type="ECO:0000313" key="3">
    <source>
        <dbReference type="Proteomes" id="UP000006727"/>
    </source>
</evidence>
<evidence type="ECO:0000313" key="2">
    <source>
        <dbReference type="EnsemblPlants" id="PAC:32944659.CDS.1"/>
    </source>
</evidence>
<dbReference type="PaxDb" id="3218-PP1S47_250V6.1"/>
<protein>
    <submittedName>
        <fullName evidence="1 2">Uncharacterized protein</fullName>
    </submittedName>
</protein>
<reference evidence="1 3" key="1">
    <citation type="journal article" date="2008" name="Science">
        <title>The Physcomitrella genome reveals evolutionary insights into the conquest of land by plants.</title>
        <authorList>
            <person name="Rensing S."/>
            <person name="Lang D."/>
            <person name="Zimmer A."/>
            <person name="Terry A."/>
            <person name="Salamov A."/>
            <person name="Shapiro H."/>
            <person name="Nishiyama T."/>
            <person name="Perroud P.-F."/>
            <person name="Lindquist E."/>
            <person name="Kamisugi Y."/>
            <person name="Tanahashi T."/>
            <person name="Sakakibara K."/>
            <person name="Fujita T."/>
            <person name="Oishi K."/>
            <person name="Shin-I T."/>
            <person name="Kuroki Y."/>
            <person name="Toyoda A."/>
            <person name="Suzuki Y."/>
            <person name="Hashimoto A."/>
            <person name="Yamaguchi K."/>
            <person name="Sugano A."/>
            <person name="Kohara Y."/>
            <person name="Fujiyama A."/>
            <person name="Anterola A."/>
            <person name="Aoki S."/>
            <person name="Ashton N."/>
            <person name="Barbazuk W.B."/>
            <person name="Barker E."/>
            <person name="Bennetzen J."/>
            <person name="Bezanilla M."/>
            <person name="Blankenship R."/>
            <person name="Cho S.H."/>
            <person name="Dutcher S."/>
            <person name="Estelle M."/>
            <person name="Fawcett J.A."/>
            <person name="Gundlach H."/>
            <person name="Hanada K."/>
            <person name="Heyl A."/>
            <person name="Hicks K.A."/>
            <person name="Hugh J."/>
            <person name="Lohr M."/>
            <person name="Mayer K."/>
            <person name="Melkozernov A."/>
            <person name="Murata T."/>
            <person name="Nelson D."/>
            <person name="Pils B."/>
            <person name="Prigge M."/>
            <person name="Reiss B."/>
            <person name="Renner T."/>
            <person name="Rombauts S."/>
            <person name="Rushton P."/>
            <person name="Sanderfoot A."/>
            <person name="Schween G."/>
            <person name="Shiu S.-H."/>
            <person name="Stueber K."/>
            <person name="Theodoulou F.L."/>
            <person name="Tu H."/>
            <person name="Van de Peer Y."/>
            <person name="Verrier P.J."/>
            <person name="Waters E."/>
            <person name="Wood A."/>
            <person name="Yang L."/>
            <person name="Cove D."/>
            <person name="Cuming A."/>
            <person name="Hasebe M."/>
            <person name="Lucas S."/>
            <person name="Mishler D.B."/>
            <person name="Reski R."/>
            <person name="Grigoriev I."/>
            <person name="Quatrano R.S."/>
            <person name="Boore J.L."/>
        </authorList>
    </citation>
    <scope>NUCLEOTIDE SEQUENCE [LARGE SCALE GENOMIC DNA]</scope>
    <source>
        <strain evidence="2 3">cv. Gransden 2004</strain>
    </source>
</reference>
<dbReference type="EnsemblPlants" id="Pp3c3_21450V3.2">
    <property type="protein sequence ID" value="PAC:32944660.CDS.1"/>
    <property type="gene ID" value="Pp3c3_21450"/>
</dbReference>
<accession>A0A2K1KVE5</accession>
<dbReference type="Proteomes" id="UP000006727">
    <property type="component" value="Chromosome 3"/>
</dbReference>